<evidence type="ECO:0000313" key="3">
    <source>
        <dbReference type="Proteomes" id="UP000683360"/>
    </source>
</evidence>
<name>A0A8S3U5Q8_MYTED</name>
<dbReference type="PANTHER" id="PTHR24024:SF18">
    <property type="entry name" value="SHORT-CHAIN COLLAGEN C4-LIKE"/>
    <property type="match status" value="1"/>
</dbReference>
<feature type="chain" id="PRO_5035747959" evidence="1">
    <location>
        <begin position="22"/>
        <end position="539"/>
    </location>
</feature>
<evidence type="ECO:0000256" key="1">
    <source>
        <dbReference type="SAM" id="SignalP"/>
    </source>
</evidence>
<reference evidence="2" key="1">
    <citation type="submission" date="2021-03" db="EMBL/GenBank/DDBJ databases">
        <authorList>
            <person name="Bekaert M."/>
        </authorList>
    </citation>
    <scope>NUCLEOTIDE SEQUENCE</scope>
</reference>
<keyword evidence="1" id="KW-0732">Signal</keyword>
<dbReference type="EMBL" id="CAJPWZ010002578">
    <property type="protein sequence ID" value="CAG2240925.1"/>
    <property type="molecule type" value="Genomic_DNA"/>
</dbReference>
<accession>A0A8S3U5Q8</accession>
<gene>
    <name evidence="2" type="ORF">MEDL_53160</name>
</gene>
<dbReference type="Proteomes" id="UP000683360">
    <property type="component" value="Unassembled WGS sequence"/>
</dbReference>
<evidence type="ECO:0000313" key="2">
    <source>
        <dbReference type="EMBL" id="CAG2240925.1"/>
    </source>
</evidence>
<dbReference type="GO" id="GO:0005615">
    <property type="term" value="C:extracellular space"/>
    <property type="evidence" value="ECO:0007669"/>
    <property type="project" value="TreeGrafter"/>
</dbReference>
<keyword evidence="3" id="KW-1185">Reference proteome</keyword>
<protein>
    <submittedName>
        <fullName evidence="2">Uncharacterized protein</fullName>
    </submittedName>
</protein>
<comment type="caution">
    <text evidence="2">The sequence shown here is derived from an EMBL/GenBank/DDBJ whole genome shotgun (WGS) entry which is preliminary data.</text>
</comment>
<dbReference type="Pfam" id="PF00811">
    <property type="entry name" value="Ependymin"/>
    <property type="match status" value="2"/>
</dbReference>
<dbReference type="PANTHER" id="PTHR24024">
    <property type="entry name" value="PULMONARY SURFACTANT-ASSOCIATED PROTEIN A"/>
    <property type="match status" value="1"/>
</dbReference>
<sequence>MYTPRLTVVLLMAIILRIGIGLELDPVCCTPDQWEGRVYIDDAQIFYYIHMNGSAEVAYDFTNSRAFINATVVQKSLVLKPELQHYSVLYIEDYKNNVEYELDDGKTCQKAWMDFNMTKQCVQGGAKLLQSGVVGQGTNIETYNTTLGDQYQNIRATIERGSCLPVHLVYIDSDYGSVTSCDVYGITPGIKDTKIFDIPPQCKHVSPIYRKNQNYEYELDNGVYCQKTRLDVNMTKQCVQGGDNLLYSGVVGEHIITDTYNITLDKSVPNIRASIERGSCVPVHLYFTHKVVVTNVDVYNMTPGIKDTKIFDIPPQCKHASPKHRWTMDYLIKQMERNLVELKDLHFHASECRGHNAATYIRWGKSSCPQDSTLVYDGYGAGNHFNEGGSGSNFLCLPKNPEWKDYTSGQNEGTGRLYGVEYEIQTSKPYSKSFNDKDMPCAVCLTARSTVLMVPGKINCHEGWHKEFSGYLMSEYHTKTRTPSQYICVDEKLESVPGGDGNRNEAVVYPVEAVCGSLKCPPYVNGRELTCVVCSKEIN</sequence>
<dbReference type="GO" id="GO:0007160">
    <property type="term" value="P:cell-matrix adhesion"/>
    <property type="evidence" value="ECO:0007669"/>
    <property type="project" value="InterPro"/>
</dbReference>
<dbReference type="OrthoDB" id="10001248at2759"/>
<proteinExistence type="predicted"/>
<feature type="signal peptide" evidence="1">
    <location>
        <begin position="1"/>
        <end position="21"/>
    </location>
</feature>
<dbReference type="AlphaFoldDB" id="A0A8S3U5Q8"/>
<dbReference type="GO" id="GO:0005509">
    <property type="term" value="F:calcium ion binding"/>
    <property type="evidence" value="ECO:0007669"/>
    <property type="project" value="InterPro"/>
</dbReference>
<dbReference type="InterPro" id="IPR001299">
    <property type="entry name" value="Ependymin"/>
</dbReference>
<dbReference type="InterPro" id="IPR051077">
    <property type="entry name" value="Ca-dependent_lectin"/>
</dbReference>
<organism evidence="2 3">
    <name type="scientific">Mytilus edulis</name>
    <name type="common">Blue mussel</name>
    <dbReference type="NCBI Taxonomy" id="6550"/>
    <lineage>
        <taxon>Eukaryota</taxon>
        <taxon>Metazoa</taxon>
        <taxon>Spiralia</taxon>
        <taxon>Lophotrochozoa</taxon>
        <taxon>Mollusca</taxon>
        <taxon>Bivalvia</taxon>
        <taxon>Autobranchia</taxon>
        <taxon>Pteriomorphia</taxon>
        <taxon>Mytilida</taxon>
        <taxon>Mytiloidea</taxon>
        <taxon>Mytilidae</taxon>
        <taxon>Mytilinae</taxon>
        <taxon>Mytilus</taxon>
    </lineage>
</organism>